<evidence type="ECO:0000313" key="4">
    <source>
        <dbReference type="Proteomes" id="UP000075394"/>
    </source>
</evidence>
<dbReference type="PROSITE" id="PS51462">
    <property type="entry name" value="NUDIX"/>
    <property type="match status" value="1"/>
</dbReference>
<dbReference type="AlphaFoldDB" id="A0AB34XKD2"/>
<dbReference type="GO" id="GO:0006754">
    <property type="term" value="P:ATP biosynthetic process"/>
    <property type="evidence" value="ECO:0007669"/>
    <property type="project" value="TreeGrafter"/>
</dbReference>
<dbReference type="SUPFAM" id="SSF55811">
    <property type="entry name" value="Nudix"/>
    <property type="match status" value="1"/>
</dbReference>
<dbReference type="GO" id="GO:0004081">
    <property type="term" value="F:bis(5'-nucleosyl)-tetraphosphatase (asymmetrical) activity"/>
    <property type="evidence" value="ECO:0007669"/>
    <property type="project" value="TreeGrafter"/>
</dbReference>
<accession>A0AB34XKD2</accession>
<dbReference type="GO" id="GO:0006167">
    <property type="term" value="P:AMP biosynthetic process"/>
    <property type="evidence" value="ECO:0007669"/>
    <property type="project" value="TreeGrafter"/>
</dbReference>
<dbReference type="InterPro" id="IPR051325">
    <property type="entry name" value="Nudix_hydrolase_domain"/>
</dbReference>
<organism evidence="3 4">
    <name type="scientific">Gluconobacter oxydans</name>
    <name type="common">Gluconobacter suboxydans</name>
    <dbReference type="NCBI Taxonomy" id="442"/>
    <lineage>
        <taxon>Bacteria</taxon>
        <taxon>Pseudomonadati</taxon>
        <taxon>Pseudomonadota</taxon>
        <taxon>Alphaproteobacteria</taxon>
        <taxon>Acetobacterales</taxon>
        <taxon>Acetobacteraceae</taxon>
        <taxon>Gluconobacter</taxon>
    </lineage>
</organism>
<comment type="caution">
    <text evidence="3">The sequence shown here is derived from an EMBL/GenBank/DDBJ whole genome shotgun (WGS) entry which is preliminary data.</text>
</comment>
<name>A0AB34XKD2_GLUOY</name>
<evidence type="ECO:0000259" key="2">
    <source>
        <dbReference type="PROSITE" id="PS51462"/>
    </source>
</evidence>
<sequence length="154" mass="17181">MTAPRRAPCQVLVLPFRKTGSDTEYALFRRSDSGDWQAITGGSDDGETLLQATKREMKEESGLSADTLPFPLQASATIPVSHFAAHATWSPLLYAIPEHCFAADATGQTLSLSPEHTTCEWFSYENARQHLIWDSNRTTLWETTERLRDGILLP</sequence>
<proteinExistence type="predicted"/>
<evidence type="ECO:0000256" key="1">
    <source>
        <dbReference type="ARBA" id="ARBA00022801"/>
    </source>
</evidence>
<dbReference type="Pfam" id="PF00293">
    <property type="entry name" value="NUDIX"/>
    <property type="match status" value="1"/>
</dbReference>
<dbReference type="InterPro" id="IPR000086">
    <property type="entry name" value="NUDIX_hydrolase_dom"/>
</dbReference>
<dbReference type="EMBL" id="LHZD01000022">
    <property type="protein sequence ID" value="KXV07468.1"/>
    <property type="molecule type" value="Genomic_DNA"/>
</dbReference>
<feature type="domain" description="Nudix hydrolase" evidence="2">
    <location>
        <begin position="4"/>
        <end position="144"/>
    </location>
</feature>
<dbReference type="PANTHER" id="PTHR21340:SF0">
    <property type="entry name" value="BIS(5'-NUCLEOSYL)-TETRAPHOSPHATASE [ASYMMETRICAL]"/>
    <property type="match status" value="1"/>
</dbReference>
<dbReference type="Proteomes" id="UP000075394">
    <property type="component" value="Unassembled WGS sequence"/>
</dbReference>
<dbReference type="PANTHER" id="PTHR21340">
    <property type="entry name" value="DIADENOSINE 5,5-P1,P4-TETRAPHOSPHATE PYROPHOSPHOHYDROLASE MUTT"/>
    <property type="match status" value="1"/>
</dbReference>
<reference evidence="3 4" key="1">
    <citation type="submission" date="2015-06" db="EMBL/GenBank/DDBJ databases">
        <title>Improved classification and identification of acetic acid bacteria using matrix-assisted laser desorption/ionization time-of-flight mass spectrometry; Gluconobacter nephelii and Gluconobacter uchimurae are later heterotypic synonyms of Gluconobacter japonicus and Gluconobacter oxydans, respectively.</title>
        <authorList>
            <person name="Li L."/>
            <person name="Cleenwerck I."/>
            <person name="De Vuyst L."/>
            <person name="Vandamme P."/>
        </authorList>
    </citation>
    <scope>NUCLEOTIDE SEQUENCE [LARGE SCALE GENOMIC DNA]</scope>
    <source>
        <strain evidence="3 4">LMG 1386</strain>
    </source>
</reference>
<keyword evidence="1" id="KW-0378">Hydrolase</keyword>
<protein>
    <recommendedName>
        <fullName evidence="2">Nudix hydrolase domain-containing protein</fullName>
    </recommendedName>
</protein>
<evidence type="ECO:0000313" key="3">
    <source>
        <dbReference type="EMBL" id="KXV07468.1"/>
    </source>
</evidence>
<gene>
    <name evidence="3" type="ORF">AD931_10790</name>
</gene>
<dbReference type="CDD" id="cd04664">
    <property type="entry name" value="NUDIX_DHNTPase_like"/>
    <property type="match status" value="1"/>
</dbReference>
<dbReference type="Gene3D" id="3.90.79.10">
    <property type="entry name" value="Nucleoside Triphosphate Pyrophosphohydrolase"/>
    <property type="match status" value="1"/>
</dbReference>
<dbReference type="InterPro" id="IPR015797">
    <property type="entry name" value="NUDIX_hydrolase-like_dom_sf"/>
</dbReference>